<dbReference type="Proteomes" id="UP000008311">
    <property type="component" value="Unassembled WGS sequence"/>
</dbReference>
<dbReference type="AlphaFoldDB" id="B9SZA8"/>
<keyword evidence="2" id="KW-1185">Reference proteome</keyword>
<dbReference type="CDD" id="cd06222">
    <property type="entry name" value="RNase_H_like"/>
    <property type="match status" value="1"/>
</dbReference>
<dbReference type="EMBL" id="EQ974269">
    <property type="protein sequence ID" value="EEF31060.1"/>
    <property type="molecule type" value="Genomic_DNA"/>
</dbReference>
<dbReference type="GO" id="GO:0003676">
    <property type="term" value="F:nucleic acid binding"/>
    <property type="evidence" value="ECO:0007669"/>
    <property type="project" value="InterPro"/>
</dbReference>
<protein>
    <submittedName>
        <fullName evidence="1">Uncharacterized protein</fullName>
    </submittedName>
</protein>
<dbReference type="eggNOG" id="ENOG502SFRN">
    <property type="taxonomic scope" value="Eukaryota"/>
</dbReference>
<evidence type="ECO:0000313" key="2">
    <source>
        <dbReference type="Proteomes" id="UP000008311"/>
    </source>
</evidence>
<dbReference type="Gene3D" id="3.30.420.10">
    <property type="entry name" value="Ribonuclease H-like superfamily/Ribonuclease H"/>
    <property type="match status" value="1"/>
</dbReference>
<dbReference type="InterPro" id="IPR012337">
    <property type="entry name" value="RNaseH-like_sf"/>
</dbReference>
<evidence type="ECO:0000313" key="1">
    <source>
        <dbReference type="EMBL" id="EEF31060.1"/>
    </source>
</evidence>
<dbReference type="PANTHER" id="PTHR47723">
    <property type="entry name" value="OS05G0353850 PROTEIN"/>
    <property type="match status" value="1"/>
</dbReference>
<gene>
    <name evidence="1" type="ORF">RCOM_0625420</name>
</gene>
<organism evidence="1 2">
    <name type="scientific">Ricinus communis</name>
    <name type="common">Castor bean</name>
    <dbReference type="NCBI Taxonomy" id="3988"/>
    <lineage>
        <taxon>Eukaryota</taxon>
        <taxon>Viridiplantae</taxon>
        <taxon>Streptophyta</taxon>
        <taxon>Embryophyta</taxon>
        <taxon>Tracheophyta</taxon>
        <taxon>Spermatophyta</taxon>
        <taxon>Magnoliopsida</taxon>
        <taxon>eudicotyledons</taxon>
        <taxon>Gunneridae</taxon>
        <taxon>Pentapetalae</taxon>
        <taxon>rosids</taxon>
        <taxon>fabids</taxon>
        <taxon>Malpighiales</taxon>
        <taxon>Euphorbiaceae</taxon>
        <taxon>Acalyphoideae</taxon>
        <taxon>Acalypheae</taxon>
        <taxon>Ricinus</taxon>
    </lineage>
</organism>
<proteinExistence type="predicted"/>
<accession>B9SZA8</accession>
<dbReference type="PANTHER" id="PTHR47723:SF22">
    <property type="entry name" value="RNASE H TYPE-1 DOMAIN-CONTAINING PROTEIN"/>
    <property type="match status" value="1"/>
</dbReference>
<dbReference type="SUPFAM" id="SSF53098">
    <property type="entry name" value="Ribonuclease H-like"/>
    <property type="match status" value="1"/>
</dbReference>
<dbReference type="InterPro" id="IPR044730">
    <property type="entry name" value="RNase_H-like_dom_plant"/>
</dbReference>
<dbReference type="InterPro" id="IPR036397">
    <property type="entry name" value="RNaseH_sf"/>
</dbReference>
<sequence>MINSAVEIDPFSSHQYSIRGDKIPKGVLKRIDDDVLINQELFLAVDAIKKHKTPSKVKRFVIGWQPSSVGDLKWNVDGSALGKQGPTGVSGVLTDHTGNILCLFSINYGVLDSNVVEVVAIGKALQLSASKPSINFSNLIIESNSLNAILWQLNLTRLDLGV</sequence>
<dbReference type="InterPro" id="IPR053151">
    <property type="entry name" value="RNase_H-like"/>
</dbReference>
<dbReference type="InParanoid" id="B9SZA8"/>
<reference evidence="2" key="1">
    <citation type="journal article" date="2010" name="Nat. Biotechnol.">
        <title>Draft genome sequence of the oilseed species Ricinus communis.</title>
        <authorList>
            <person name="Chan A.P."/>
            <person name="Crabtree J."/>
            <person name="Zhao Q."/>
            <person name="Lorenzi H."/>
            <person name="Orvis J."/>
            <person name="Puiu D."/>
            <person name="Melake-Berhan A."/>
            <person name="Jones K.M."/>
            <person name="Redman J."/>
            <person name="Chen G."/>
            <person name="Cahoon E.B."/>
            <person name="Gedil M."/>
            <person name="Stanke M."/>
            <person name="Haas B.J."/>
            <person name="Wortman J.R."/>
            <person name="Fraser-Liggett C.M."/>
            <person name="Ravel J."/>
            <person name="Rabinowicz P.D."/>
        </authorList>
    </citation>
    <scope>NUCLEOTIDE SEQUENCE [LARGE SCALE GENOMIC DNA]</scope>
    <source>
        <strain evidence="2">cv. Hale</strain>
    </source>
</reference>
<name>B9SZA8_RICCO</name>